<sequence>MSNDSPDLDQSAVSVDVLTLRFWPDDETIQLGIAPRSHSPFQGRLALPGVLLARGARLADDARRAVTTKLGIPAAAISAVGQLVTFDEPNRDPRGPTLSIAMWAVTSPHDSPTEWFPLDSPPALAFDHNRIITHCRPLLAAKLWSDLPFTQALLGTSFSATRAVTATASLRGERPDPANLNRLMAAIPTLHRTTARIRHRPTGRPSTIWTFAPET</sequence>
<dbReference type="RefSeq" id="WP_379794606.1">
    <property type="nucleotide sequence ID" value="NZ_JBHLUD010000015.1"/>
</dbReference>
<gene>
    <name evidence="1" type="ORF">ACFFH7_43070</name>
</gene>
<keyword evidence="1" id="KW-0378">Hydrolase</keyword>
<evidence type="ECO:0000313" key="2">
    <source>
        <dbReference type="Proteomes" id="UP001589810"/>
    </source>
</evidence>
<dbReference type="CDD" id="cd18873">
    <property type="entry name" value="NUDIX_NadM_like"/>
    <property type="match status" value="1"/>
</dbReference>
<organism evidence="1 2">
    <name type="scientific">Kutzneria chonburiensis</name>
    <dbReference type="NCBI Taxonomy" id="1483604"/>
    <lineage>
        <taxon>Bacteria</taxon>
        <taxon>Bacillati</taxon>
        <taxon>Actinomycetota</taxon>
        <taxon>Actinomycetes</taxon>
        <taxon>Pseudonocardiales</taxon>
        <taxon>Pseudonocardiaceae</taxon>
        <taxon>Kutzneria</taxon>
    </lineage>
</organism>
<dbReference type="Gene3D" id="3.90.79.10">
    <property type="entry name" value="Nucleoside Triphosphate Pyrophosphohydrolase"/>
    <property type="match status" value="1"/>
</dbReference>
<evidence type="ECO:0000313" key="1">
    <source>
        <dbReference type="EMBL" id="MFC0548353.1"/>
    </source>
</evidence>
<dbReference type="Proteomes" id="UP001589810">
    <property type="component" value="Unassembled WGS sequence"/>
</dbReference>
<comment type="caution">
    <text evidence="1">The sequence shown here is derived from an EMBL/GenBank/DDBJ whole genome shotgun (WGS) entry which is preliminary data.</text>
</comment>
<accession>A0ABV6N739</accession>
<dbReference type="SUPFAM" id="SSF55811">
    <property type="entry name" value="Nudix"/>
    <property type="match status" value="1"/>
</dbReference>
<proteinExistence type="predicted"/>
<name>A0ABV6N739_9PSEU</name>
<dbReference type="EMBL" id="JBHLUD010000015">
    <property type="protein sequence ID" value="MFC0548353.1"/>
    <property type="molecule type" value="Genomic_DNA"/>
</dbReference>
<protein>
    <submittedName>
        <fullName evidence="1">NUDIX hydrolase</fullName>
    </submittedName>
</protein>
<reference evidence="1 2" key="1">
    <citation type="submission" date="2024-09" db="EMBL/GenBank/DDBJ databases">
        <authorList>
            <person name="Sun Q."/>
            <person name="Mori K."/>
        </authorList>
    </citation>
    <scope>NUCLEOTIDE SEQUENCE [LARGE SCALE GENOMIC DNA]</scope>
    <source>
        <strain evidence="1 2">TBRC 1432</strain>
    </source>
</reference>
<dbReference type="GO" id="GO:0016787">
    <property type="term" value="F:hydrolase activity"/>
    <property type="evidence" value="ECO:0007669"/>
    <property type="project" value="UniProtKB-KW"/>
</dbReference>
<dbReference type="InterPro" id="IPR015797">
    <property type="entry name" value="NUDIX_hydrolase-like_dom_sf"/>
</dbReference>
<keyword evidence="2" id="KW-1185">Reference proteome</keyword>